<sequence>MKRAVVILTGFLVASAAAFAQGADYVRVSKFSGKEVPRFETLKYNAVNGRAGPSRDHPIVWRYERKGLPLLIIKESQNWRRVRDPEGAEVWVHARMLEPDTIAMVQSDTVMHKAPDAMSPKVARLEATVLVELDGCGQGWCKVTAKHYKGFVPTTALWGDNTSAAAL</sequence>
<dbReference type="Pfam" id="PF06347">
    <property type="entry name" value="SH3_4"/>
    <property type="match status" value="2"/>
</dbReference>
<dbReference type="PATRIC" id="fig|1280948.3.peg.650"/>
<dbReference type="Proteomes" id="UP000024547">
    <property type="component" value="Unassembled WGS sequence"/>
</dbReference>
<dbReference type="EMBL" id="AWFH01000001">
    <property type="protein sequence ID" value="KCZ65425.1"/>
    <property type="molecule type" value="Genomic_DNA"/>
</dbReference>
<dbReference type="eggNOG" id="COG3807">
    <property type="taxonomic scope" value="Bacteria"/>
</dbReference>
<comment type="caution">
    <text evidence="2">The sequence shown here is derived from an EMBL/GenBank/DDBJ whole genome shotgun (WGS) entry which is preliminary data.</text>
</comment>
<accession>A0A059ECW7</accession>
<dbReference type="InterPro" id="IPR010466">
    <property type="entry name" value="DUF1058"/>
</dbReference>
<evidence type="ECO:0008006" key="4">
    <source>
        <dbReference type="Google" id="ProtNLM"/>
    </source>
</evidence>
<evidence type="ECO:0000313" key="3">
    <source>
        <dbReference type="Proteomes" id="UP000024547"/>
    </source>
</evidence>
<name>A0A059ECW7_9PROT</name>
<dbReference type="AlphaFoldDB" id="A0A059ECW7"/>
<evidence type="ECO:0000256" key="1">
    <source>
        <dbReference type="SAM" id="SignalP"/>
    </source>
</evidence>
<dbReference type="RefSeq" id="WP_051602435.1">
    <property type="nucleotide sequence ID" value="NZ_AWFH01000001.1"/>
</dbReference>
<organism evidence="2 3">
    <name type="scientific">Hyphomonas atlantica</name>
    <dbReference type="NCBI Taxonomy" id="1280948"/>
    <lineage>
        <taxon>Bacteria</taxon>
        <taxon>Pseudomonadati</taxon>
        <taxon>Pseudomonadota</taxon>
        <taxon>Alphaproteobacteria</taxon>
        <taxon>Hyphomonadales</taxon>
        <taxon>Hyphomonadaceae</taxon>
        <taxon>Hyphomonas</taxon>
    </lineage>
</organism>
<dbReference type="Gene3D" id="2.30.30.40">
    <property type="entry name" value="SH3 Domains"/>
    <property type="match status" value="1"/>
</dbReference>
<dbReference type="GeneID" id="92499279"/>
<feature type="chain" id="PRO_5001571233" description="Aspartyl-trna synthetase" evidence="1">
    <location>
        <begin position="21"/>
        <end position="167"/>
    </location>
</feature>
<keyword evidence="1" id="KW-0732">Signal</keyword>
<evidence type="ECO:0000313" key="2">
    <source>
        <dbReference type="EMBL" id="KCZ65425.1"/>
    </source>
</evidence>
<feature type="signal peptide" evidence="1">
    <location>
        <begin position="1"/>
        <end position="20"/>
    </location>
</feature>
<proteinExistence type="predicted"/>
<reference evidence="2 3" key="1">
    <citation type="journal article" date="2014" name="Antonie Van Leeuwenhoek">
        <title>Hyphomonas beringensis sp. nov. and Hyphomonas chukchiensis sp. nov., isolated from surface seawater of the Bering Sea and Chukchi Sea.</title>
        <authorList>
            <person name="Li C."/>
            <person name="Lai Q."/>
            <person name="Li G."/>
            <person name="Dong C."/>
            <person name="Wang J."/>
            <person name="Liao Y."/>
            <person name="Shao Z."/>
        </authorList>
    </citation>
    <scope>NUCLEOTIDE SEQUENCE [LARGE SCALE GENOMIC DNA]</scope>
    <source>
        <strain evidence="2 3">22II1-22F38</strain>
    </source>
</reference>
<keyword evidence="3" id="KW-1185">Reference proteome</keyword>
<dbReference type="STRING" id="1280948.HY36_03275"/>
<protein>
    <recommendedName>
        <fullName evidence="4">Aspartyl-trna synthetase</fullName>
    </recommendedName>
</protein>
<gene>
    <name evidence="2" type="ORF">HY36_03275</name>
</gene>
<dbReference type="OrthoDB" id="9810773at2"/>